<gene>
    <name evidence="1" type="ORF">HK16_03665</name>
</gene>
<dbReference type="AlphaFoldDB" id="A0A252EL85"/>
<evidence type="ECO:0000313" key="1">
    <source>
        <dbReference type="EMBL" id="OUL67166.1"/>
    </source>
</evidence>
<protein>
    <submittedName>
        <fullName evidence="1">Uncharacterized protein</fullName>
    </submittedName>
</protein>
<sequence>MLHFCPVPSAEYPSLKHMFRLTAGIPLTLPALLPISNPSFENPRNVTFPRRKEFRELTLNGSGHYPDLTPCSASVTHGTLPRVSAIDIQKNNPRLSYGAQKNPAFL</sequence>
<evidence type="ECO:0000313" key="2">
    <source>
        <dbReference type="Proteomes" id="UP000195072"/>
    </source>
</evidence>
<organism evidence="1 2">
    <name type="scientific">Acetobacter senegalensis</name>
    <dbReference type="NCBI Taxonomy" id="446692"/>
    <lineage>
        <taxon>Bacteria</taxon>
        <taxon>Pseudomonadati</taxon>
        <taxon>Pseudomonadota</taxon>
        <taxon>Alphaproteobacteria</taxon>
        <taxon>Acetobacterales</taxon>
        <taxon>Acetobacteraceae</taxon>
        <taxon>Acetobacter</taxon>
    </lineage>
</organism>
<name>A0A252EL85_9PROT</name>
<accession>A0A252EL85</accession>
<comment type="caution">
    <text evidence="1">The sequence shown here is derived from an EMBL/GenBank/DDBJ whole genome shotgun (WGS) entry which is preliminary data.</text>
</comment>
<dbReference type="EMBL" id="JOOZ01000016">
    <property type="protein sequence ID" value="OUL67166.1"/>
    <property type="molecule type" value="Genomic_DNA"/>
</dbReference>
<reference evidence="1 2" key="1">
    <citation type="submission" date="2014-06" db="EMBL/GenBank/DDBJ databases">
        <authorList>
            <person name="Ju J."/>
            <person name="Zhang J."/>
        </authorList>
    </citation>
    <scope>NUCLEOTIDE SEQUENCE [LARGE SCALE GENOMIC DNA]</scope>
    <source>
        <strain evidence="1">DmL_050</strain>
    </source>
</reference>
<proteinExistence type="predicted"/>
<dbReference type="Proteomes" id="UP000195072">
    <property type="component" value="Unassembled WGS sequence"/>
</dbReference>